<feature type="transmembrane region" description="Helical" evidence="1">
    <location>
        <begin position="62"/>
        <end position="79"/>
    </location>
</feature>
<dbReference type="RefSeq" id="WP_021217620.1">
    <property type="nucleotide sequence ID" value="NZ_AP023081.1"/>
</dbReference>
<gene>
    <name evidence="3" type="ORF">ABS648_05125</name>
    <name evidence="2" type="ORF">PSm6_29790</name>
</gene>
<name>A0AAU7Y824_9PSED</name>
<keyword evidence="3" id="KW-0378">Hydrolase</keyword>
<evidence type="ECO:0000256" key="1">
    <source>
        <dbReference type="SAM" id="Phobius"/>
    </source>
</evidence>
<reference evidence="3" key="2">
    <citation type="submission" date="2023-08" db="EMBL/GenBank/DDBJ databases">
        <title>Increased levels of nutrients transform a symbiont into a lethal pathobiont.</title>
        <authorList>
            <person name="Lachnit T."/>
            <person name="Ulrich L."/>
            <person name="Willmer F.M."/>
            <person name="Hasenbein T."/>
            <person name="Steiner L.X."/>
            <person name="Wolters M."/>
            <person name="Herbst E.M."/>
            <person name="Deines P."/>
        </authorList>
    </citation>
    <scope>NUCLEOTIDE SEQUENCE</scope>
    <source>
        <strain evidence="3">T3</strain>
    </source>
</reference>
<dbReference type="InterPro" id="IPR007404">
    <property type="entry name" value="YdjM-like"/>
</dbReference>
<feature type="transmembrane region" description="Helical" evidence="1">
    <location>
        <begin position="29"/>
        <end position="50"/>
    </location>
</feature>
<keyword evidence="1" id="KW-0472">Membrane</keyword>
<dbReference type="EMBL" id="CP158373">
    <property type="protein sequence ID" value="XBY65152.1"/>
    <property type="molecule type" value="Genomic_DNA"/>
</dbReference>
<dbReference type="AlphaFoldDB" id="A0AAU7Y824"/>
<organism evidence="3">
    <name type="scientific">Pseudomonas solani</name>
    <dbReference type="NCBI Taxonomy" id="2731552"/>
    <lineage>
        <taxon>Bacteria</taxon>
        <taxon>Pseudomonadati</taxon>
        <taxon>Pseudomonadota</taxon>
        <taxon>Gammaproteobacteria</taxon>
        <taxon>Pseudomonadales</taxon>
        <taxon>Pseudomonadaceae</taxon>
        <taxon>Pseudomonas</taxon>
    </lineage>
</organism>
<dbReference type="Proteomes" id="UP001064896">
    <property type="component" value="Chromosome"/>
</dbReference>
<dbReference type="GO" id="GO:0016787">
    <property type="term" value="F:hydrolase activity"/>
    <property type="evidence" value="ECO:0007669"/>
    <property type="project" value="UniProtKB-KW"/>
</dbReference>
<feature type="transmembrane region" description="Helical" evidence="1">
    <location>
        <begin position="135"/>
        <end position="159"/>
    </location>
</feature>
<accession>A0AAU7Y824</accession>
<dbReference type="Pfam" id="PF04307">
    <property type="entry name" value="YdjM"/>
    <property type="match status" value="1"/>
</dbReference>
<feature type="transmembrane region" description="Helical" evidence="1">
    <location>
        <begin position="91"/>
        <end position="115"/>
    </location>
</feature>
<sequence length="172" mass="19738">MIVAHLPTGYLIGALLERRFRPAACSPRLWLAVALLGAFAPDLDMLYFHLVDGRQHHHHSYWSHWPVVWFGALALALAWQRLAQQTWVPTLLVLFTLNGCVHLLLDSVVGDIWWLAPWVDQAFSLATVTPRYQPWWLNFILHWSFLLELSLLGAALWLARLRWRGGSTQAAL</sequence>
<proteinExistence type="predicted"/>
<protein>
    <submittedName>
        <fullName evidence="3">Metal-dependent hydrolase</fullName>
    </submittedName>
</protein>
<keyword evidence="1" id="KW-1133">Transmembrane helix</keyword>
<keyword evidence="1" id="KW-0812">Transmembrane</keyword>
<evidence type="ECO:0000313" key="4">
    <source>
        <dbReference type="Proteomes" id="UP001064896"/>
    </source>
</evidence>
<reference evidence="2" key="1">
    <citation type="submission" date="2020-05" db="EMBL/GenBank/DDBJ databases">
        <title>Complete genome sequence of Pseudomonas sp. Sm006.</title>
        <authorList>
            <person name="Takeuchi K."/>
            <person name="Someya N."/>
        </authorList>
    </citation>
    <scope>NUCLEOTIDE SEQUENCE</scope>
    <source>
        <strain evidence="2">Sm006</strain>
    </source>
</reference>
<keyword evidence="4" id="KW-1185">Reference proteome</keyword>
<evidence type="ECO:0000313" key="3">
    <source>
        <dbReference type="EMBL" id="XBY65152.1"/>
    </source>
</evidence>
<evidence type="ECO:0000313" key="2">
    <source>
        <dbReference type="EMBL" id="BCD86572.1"/>
    </source>
</evidence>
<dbReference type="EMBL" id="AP023081">
    <property type="protein sequence ID" value="BCD86572.1"/>
    <property type="molecule type" value="Genomic_DNA"/>
</dbReference>